<dbReference type="PANTHER" id="PTHR45586:SF1">
    <property type="entry name" value="LIPOPOLYSACCHARIDE ASSEMBLY PROTEIN B"/>
    <property type="match status" value="1"/>
</dbReference>
<evidence type="ECO:0000256" key="3">
    <source>
        <dbReference type="ARBA" id="ARBA00022803"/>
    </source>
</evidence>
<sequence length="983" mass="112169">MGYTVQPHAQEVQEPSSEYYQQGIQLFDRGLYEEAAGELERFVNRREDHELALSARFYLVRARAKIDSTNKQSYYERFIADHPHTDFSSTLLFDLAEQAEQQGQYSKAINSYQRSLDLGLPRKKAAEVYYWMAEAAIAGGDTEQARRYFLTVGEEYPDSEWAPKALYTRGRLFLSENNYDASTEAFELLKEQYPNADITRRIGMALGESYYQQGRYEEAIGAFEDAMPYLDEEMTTKAVLLIAESHNYLQNYDEASKTYLQYINRTKGTDEERSAHYGLGWLYHKQEIYHWASDEFEKASEGSDELARKALYYKAVNEKLGSRYREAMETFRSFGDRFSEGPWVEKTYYEWAITAYEMGRYSEAIEVLLPLVRNEEELEWGGKVYTLLGEAYFANEEFTRSIQAFEAAEDVTDVDPAVKRQARFQKAWVQYSNQAYEEAQAIFQSLHQEVPDEDVGQEALFWSADAYYNMEEFGPAANQFSQFIQQYPGHELVGPASYSLGWSYFKMGNFEQAIGPFRTFLQEYEAPETALYPYDTDTRLRIGDAYYALGNYSEAIATYKQVVGAEPGGDYALFQIGNSHYRSERTYDAVTTLRRFLRTYPDSRLSEQAQYNIAYIYLNTGNYSQAVEEFQTVINKYPGTSWAARAQYNIGDTYYNAGDYDKAIEAYKEVMEKYPESDYIIEAANGIEYAQLSAGNTDASSSVLEDFLEENPQTSMADRLRFRKGDKLMQSGDYEGAIEEFQQYIRITNNQDLLPDAHFNLADAYEQTDQLDQAVSTYQTIVEEYPDSERAGPALAALGRIAYGRGNYQQSHSYFEQLLDQGGNRYRLEAYIGMGDAQIAMGNTSAAEEHYRSALQIDGDYAAANVGLAKVALNNGAYQDAKDLLNLVAEANTTEVGAEAQYLLGVASHENGNYEEAVQHYSRVSVLYGAFDSWIAKSLLGRARSFLRMEQPGEARSALNTLVSDYPDTPEAQEAQRLLEQTN</sequence>
<feature type="domain" description="Outer membrane lipoprotein BamD-like" evidence="5">
    <location>
        <begin position="646"/>
        <end position="795"/>
    </location>
</feature>
<feature type="repeat" description="TPR" evidence="4">
    <location>
        <begin position="382"/>
        <end position="415"/>
    </location>
</feature>
<feature type="repeat" description="TPR" evidence="4">
    <location>
        <begin position="163"/>
        <end position="196"/>
    </location>
</feature>
<dbReference type="PROSITE" id="PS50005">
    <property type="entry name" value="TPR"/>
    <property type="match status" value="8"/>
</dbReference>
<keyword evidence="7" id="KW-1185">Reference proteome</keyword>
<feature type="domain" description="Outer membrane lipoprotein BamD-like" evidence="5">
    <location>
        <begin position="572"/>
        <end position="641"/>
    </location>
</feature>
<protein>
    <submittedName>
        <fullName evidence="6">Outer membrane protein assembly factor BamD, BamD/ComL family</fullName>
    </submittedName>
</protein>
<dbReference type="Pfam" id="PF13174">
    <property type="entry name" value="TPR_6"/>
    <property type="match status" value="3"/>
</dbReference>
<evidence type="ECO:0000259" key="5">
    <source>
        <dbReference type="Pfam" id="PF13525"/>
    </source>
</evidence>
<dbReference type="Gene3D" id="1.25.40.10">
    <property type="entry name" value="Tetratricopeptide repeat domain"/>
    <property type="match status" value="11"/>
</dbReference>
<feature type="repeat" description="TPR" evidence="4">
    <location>
        <begin position="607"/>
        <end position="640"/>
    </location>
</feature>
<dbReference type="STRING" id="1194090.SAMN05443144_110111"/>
<proteinExistence type="predicted"/>
<name>A0A1M5CWQ1_9BACT</name>
<dbReference type="InterPro" id="IPR051012">
    <property type="entry name" value="CellSynth/LPSAsmb/PSIAsmb"/>
</dbReference>
<dbReference type="Pfam" id="PF14559">
    <property type="entry name" value="TPR_19"/>
    <property type="match status" value="2"/>
</dbReference>
<reference evidence="6 7" key="1">
    <citation type="submission" date="2016-11" db="EMBL/GenBank/DDBJ databases">
        <authorList>
            <person name="Jaros S."/>
            <person name="Januszkiewicz K."/>
            <person name="Wedrychowicz H."/>
        </authorList>
    </citation>
    <scope>NUCLEOTIDE SEQUENCE [LARGE SCALE GENOMIC DNA]</scope>
    <source>
        <strain evidence="6 7">DSM 21986</strain>
    </source>
</reference>
<gene>
    <name evidence="6" type="ORF">SAMN05443144_110111</name>
</gene>
<dbReference type="AlphaFoldDB" id="A0A1M5CWQ1"/>
<feature type="repeat" description="TPR" evidence="4">
    <location>
        <begin position="200"/>
        <end position="233"/>
    </location>
</feature>
<dbReference type="Pfam" id="PF13432">
    <property type="entry name" value="TPR_16"/>
    <property type="match status" value="3"/>
</dbReference>
<dbReference type="Pfam" id="PF13525">
    <property type="entry name" value="YfiO"/>
    <property type="match status" value="2"/>
</dbReference>
<dbReference type="SMART" id="SM00028">
    <property type="entry name" value="TPR"/>
    <property type="match status" value="22"/>
</dbReference>
<evidence type="ECO:0000313" key="7">
    <source>
        <dbReference type="Proteomes" id="UP000184041"/>
    </source>
</evidence>
<dbReference type="SMART" id="SM00671">
    <property type="entry name" value="SEL1"/>
    <property type="match status" value="5"/>
</dbReference>
<dbReference type="Pfam" id="PF13181">
    <property type="entry name" value="TPR_8"/>
    <property type="match status" value="1"/>
</dbReference>
<dbReference type="EMBL" id="FQUS01000010">
    <property type="protein sequence ID" value="SHF58997.1"/>
    <property type="molecule type" value="Genomic_DNA"/>
</dbReference>
<dbReference type="SUPFAM" id="SSF48452">
    <property type="entry name" value="TPR-like"/>
    <property type="match status" value="5"/>
</dbReference>
<dbReference type="InterPro" id="IPR006597">
    <property type="entry name" value="Sel1-like"/>
</dbReference>
<feature type="repeat" description="TPR" evidence="4">
    <location>
        <begin position="828"/>
        <end position="861"/>
    </location>
</feature>
<dbReference type="SUPFAM" id="SSF81901">
    <property type="entry name" value="HCP-like"/>
    <property type="match status" value="1"/>
</dbReference>
<evidence type="ECO:0000256" key="2">
    <source>
        <dbReference type="ARBA" id="ARBA00022737"/>
    </source>
</evidence>
<dbReference type="OrthoDB" id="9814448at2"/>
<dbReference type="Proteomes" id="UP000184041">
    <property type="component" value="Unassembled WGS sequence"/>
</dbReference>
<feature type="repeat" description="TPR" evidence="4">
    <location>
        <begin position="755"/>
        <end position="788"/>
    </location>
</feature>
<dbReference type="PROSITE" id="PS50293">
    <property type="entry name" value="TPR_REGION"/>
    <property type="match status" value="1"/>
</dbReference>
<dbReference type="InterPro" id="IPR039565">
    <property type="entry name" value="BamD-like"/>
</dbReference>
<accession>A0A1M5CWQ1</accession>
<feature type="repeat" description="TPR" evidence="4">
    <location>
        <begin position="644"/>
        <end position="677"/>
    </location>
</feature>
<evidence type="ECO:0000256" key="1">
    <source>
        <dbReference type="ARBA" id="ARBA00022729"/>
    </source>
</evidence>
<keyword evidence="1" id="KW-0732">Signal</keyword>
<dbReference type="PANTHER" id="PTHR45586">
    <property type="entry name" value="TPR REPEAT-CONTAINING PROTEIN PA4667"/>
    <property type="match status" value="1"/>
</dbReference>
<keyword evidence="2" id="KW-0677">Repeat</keyword>
<dbReference type="InterPro" id="IPR011990">
    <property type="entry name" value="TPR-like_helical_dom_sf"/>
</dbReference>
<dbReference type="InterPro" id="IPR019734">
    <property type="entry name" value="TPR_rpt"/>
</dbReference>
<organism evidence="6 7">
    <name type="scientific">Fodinibius roseus</name>
    <dbReference type="NCBI Taxonomy" id="1194090"/>
    <lineage>
        <taxon>Bacteria</taxon>
        <taxon>Pseudomonadati</taxon>
        <taxon>Balneolota</taxon>
        <taxon>Balneolia</taxon>
        <taxon>Balneolales</taxon>
        <taxon>Balneolaceae</taxon>
        <taxon>Fodinibius</taxon>
    </lineage>
</organism>
<feature type="repeat" description="TPR" evidence="4">
    <location>
        <begin position="536"/>
        <end position="569"/>
    </location>
</feature>
<evidence type="ECO:0000313" key="6">
    <source>
        <dbReference type="EMBL" id="SHF58997.1"/>
    </source>
</evidence>
<keyword evidence="3 4" id="KW-0802">TPR repeat</keyword>
<evidence type="ECO:0000256" key="4">
    <source>
        <dbReference type="PROSITE-ProRule" id="PRU00339"/>
    </source>
</evidence>